<dbReference type="SUPFAM" id="SSF48452">
    <property type="entry name" value="TPR-like"/>
    <property type="match status" value="1"/>
</dbReference>
<proteinExistence type="predicted"/>
<keyword evidence="1" id="KW-0802">TPR repeat</keyword>
<dbReference type="SUPFAM" id="SSF53335">
    <property type="entry name" value="S-adenosyl-L-methionine-dependent methyltransferases"/>
    <property type="match status" value="1"/>
</dbReference>
<dbReference type="AlphaFoldDB" id="A0A2P7B0Q3"/>
<dbReference type="RefSeq" id="WP_106715363.1">
    <property type="nucleotide sequence ID" value="NZ_JACHXT010000004.1"/>
</dbReference>
<dbReference type="Proteomes" id="UP000241158">
    <property type="component" value="Unassembled WGS sequence"/>
</dbReference>
<dbReference type="PROSITE" id="PS50005">
    <property type="entry name" value="TPR"/>
    <property type="match status" value="1"/>
</dbReference>
<evidence type="ECO:0000259" key="2">
    <source>
        <dbReference type="Pfam" id="PF08241"/>
    </source>
</evidence>
<dbReference type="InterPro" id="IPR019734">
    <property type="entry name" value="TPR_rpt"/>
</dbReference>
<comment type="caution">
    <text evidence="3">The sequence shown here is derived from an EMBL/GenBank/DDBJ whole genome shotgun (WGS) entry which is preliminary data.</text>
</comment>
<feature type="domain" description="Methyltransferase type 11" evidence="2">
    <location>
        <begin position="150"/>
        <end position="240"/>
    </location>
</feature>
<dbReference type="GO" id="GO:0032259">
    <property type="term" value="P:methylation"/>
    <property type="evidence" value="ECO:0007669"/>
    <property type="project" value="UniProtKB-KW"/>
</dbReference>
<dbReference type="EMBL" id="PGGN01000001">
    <property type="protein sequence ID" value="PSH60050.1"/>
    <property type="molecule type" value="Genomic_DNA"/>
</dbReference>
<evidence type="ECO:0000256" key="1">
    <source>
        <dbReference type="PROSITE-ProRule" id="PRU00339"/>
    </source>
</evidence>
<evidence type="ECO:0000313" key="3">
    <source>
        <dbReference type="EMBL" id="PSH60050.1"/>
    </source>
</evidence>
<keyword evidence="4" id="KW-1185">Reference proteome</keyword>
<dbReference type="GO" id="GO:0008757">
    <property type="term" value="F:S-adenosylmethionine-dependent methyltransferase activity"/>
    <property type="evidence" value="ECO:0007669"/>
    <property type="project" value="InterPro"/>
</dbReference>
<dbReference type="CDD" id="cd02440">
    <property type="entry name" value="AdoMet_MTases"/>
    <property type="match status" value="1"/>
</dbReference>
<dbReference type="PANTHER" id="PTHR43861:SF1">
    <property type="entry name" value="TRANS-ACONITATE 2-METHYLTRANSFERASE"/>
    <property type="match status" value="1"/>
</dbReference>
<sequence length="305" mass="33526">MERAFLSSGDLIADRRASYADMLFESGDHVAAADLMRQALEITPEWTAGLFRLGEMQETAGDEGAAVVAWRKLLKLDPDDRFGAGLKLAASGYAAVPEAPPPAYVETLFDAYAPTFDNALLEKLDYRVPDLLAKAIEESAPDRRYQSVFDLGCGTGLIGSHIRERCDFLAGVDLSDAMLQKAADKRVYDSLTKGDVNEFVMPQRSVDLVIAADVFVYVGDLHRAFVNVRRALTLDGLFAFSVETHSGEDEMILQPSLRYTHSESYVHRLLSEHSMCVVSIRREDIRLDRGQPLSGLIVVAGPVPG</sequence>
<dbReference type="Gene3D" id="1.25.40.10">
    <property type="entry name" value="Tetratricopeptide repeat domain"/>
    <property type="match status" value="1"/>
</dbReference>
<accession>A0A2P7B0Q3</accession>
<organism evidence="3 4">
    <name type="scientific">Phyllobacterium endophyticum</name>
    <dbReference type="NCBI Taxonomy" id="1149773"/>
    <lineage>
        <taxon>Bacteria</taxon>
        <taxon>Pseudomonadati</taxon>
        <taxon>Pseudomonadota</taxon>
        <taxon>Alphaproteobacteria</taxon>
        <taxon>Hyphomicrobiales</taxon>
        <taxon>Phyllobacteriaceae</taxon>
        <taxon>Phyllobacterium</taxon>
    </lineage>
</organism>
<dbReference type="InterPro" id="IPR013216">
    <property type="entry name" value="Methyltransf_11"/>
</dbReference>
<dbReference type="OrthoDB" id="465636at2"/>
<dbReference type="InterPro" id="IPR011990">
    <property type="entry name" value="TPR-like_helical_dom_sf"/>
</dbReference>
<keyword evidence="3" id="KW-0489">Methyltransferase</keyword>
<dbReference type="InterPro" id="IPR029063">
    <property type="entry name" value="SAM-dependent_MTases_sf"/>
</dbReference>
<dbReference type="Pfam" id="PF08241">
    <property type="entry name" value="Methyltransf_11"/>
    <property type="match status" value="1"/>
</dbReference>
<gene>
    <name evidence="3" type="ORF">CU100_04860</name>
</gene>
<reference evidence="4" key="1">
    <citation type="submission" date="2017-11" db="EMBL/GenBank/DDBJ databases">
        <authorList>
            <person name="Kuznetsova I."/>
            <person name="Sazanova A."/>
            <person name="Chirak E."/>
            <person name="Safronova V."/>
            <person name="Willems A."/>
        </authorList>
    </citation>
    <scope>NUCLEOTIDE SEQUENCE [LARGE SCALE GENOMIC DNA]</scope>
    <source>
        <strain evidence="4">PEPV15</strain>
    </source>
</reference>
<dbReference type="Gene3D" id="3.40.50.150">
    <property type="entry name" value="Vaccinia Virus protein VP39"/>
    <property type="match status" value="1"/>
</dbReference>
<feature type="repeat" description="TPR" evidence="1">
    <location>
        <begin position="47"/>
        <end position="80"/>
    </location>
</feature>
<evidence type="ECO:0000313" key="4">
    <source>
        <dbReference type="Proteomes" id="UP000241158"/>
    </source>
</evidence>
<keyword evidence="3" id="KW-0808">Transferase</keyword>
<dbReference type="PANTHER" id="PTHR43861">
    <property type="entry name" value="TRANS-ACONITATE 2-METHYLTRANSFERASE-RELATED"/>
    <property type="match status" value="1"/>
</dbReference>
<name>A0A2P7B0Q3_9HYPH</name>
<protein>
    <submittedName>
        <fullName evidence="3">SAM-dependent methyltransferase</fullName>
    </submittedName>
</protein>